<evidence type="ECO:0000313" key="1">
    <source>
        <dbReference type="EMBL" id="EEF90986.1"/>
    </source>
</evidence>
<proteinExistence type="predicted"/>
<reference evidence="1 2" key="2">
    <citation type="submission" date="2009-01" db="EMBL/GenBank/DDBJ databases">
        <title>Draft genome sequence of Bacteroides cellulosilyticus (DSM 14838).</title>
        <authorList>
            <person name="Sudarsanam P."/>
            <person name="Ley R."/>
            <person name="Guruge J."/>
            <person name="Turnbaugh P.J."/>
            <person name="Mahowald M."/>
            <person name="Liep D."/>
            <person name="Gordon J."/>
        </authorList>
    </citation>
    <scope>NUCLEOTIDE SEQUENCE [LARGE SCALE GENOMIC DNA]</scope>
    <source>
        <strain evidence="1 2">DSM 14838</strain>
    </source>
</reference>
<dbReference type="EMBL" id="ACCH01000126">
    <property type="protein sequence ID" value="EEF90986.1"/>
    <property type="molecule type" value="Genomic_DNA"/>
</dbReference>
<gene>
    <name evidence="1" type="ORF">BACCELL_01399</name>
</gene>
<reference evidence="1 2" key="1">
    <citation type="submission" date="2008-12" db="EMBL/GenBank/DDBJ databases">
        <authorList>
            <person name="Fulton L."/>
            <person name="Clifton S."/>
            <person name="Fulton B."/>
            <person name="Xu J."/>
            <person name="Minx P."/>
            <person name="Pepin K.H."/>
            <person name="Johnson M."/>
            <person name="Bhonagiri V."/>
            <person name="Nash W.E."/>
            <person name="Mardis E.R."/>
            <person name="Wilson R.K."/>
        </authorList>
    </citation>
    <scope>NUCLEOTIDE SEQUENCE [LARGE SCALE GENOMIC DNA]</scope>
    <source>
        <strain evidence="1 2">DSM 14838</strain>
    </source>
</reference>
<protein>
    <submittedName>
        <fullName evidence="1">Uncharacterized protein</fullName>
    </submittedName>
</protein>
<sequence>MYIIKIQIIYDMAKPWLGQVRALFHYMLSLPQDMKRGCTRILIHPLFLSHNVILYTSYN</sequence>
<dbReference type="Proteomes" id="UP000003711">
    <property type="component" value="Unassembled WGS sequence"/>
</dbReference>
<dbReference type="AlphaFoldDB" id="E2NAU3"/>
<dbReference type="HOGENOM" id="CLU_210105_0_0_10"/>
<evidence type="ECO:0000313" key="2">
    <source>
        <dbReference type="Proteomes" id="UP000003711"/>
    </source>
</evidence>
<accession>E2NAU3</accession>
<name>E2NAU3_9BACE</name>
<comment type="caution">
    <text evidence="1">The sequence shown here is derived from an EMBL/GenBank/DDBJ whole genome shotgun (WGS) entry which is preliminary data.</text>
</comment>
<organism evidence="1 2">
    <name type="scientific">Bacteroides cellulosilyticus DSM 14838</name>
    <dbReference type="NCBI Taxonomy" id="537012"/>
    <lineage>
        <taxon>Bacteria</taxon>
        <taxon>Pseudomonadati</taxon>
        <taxon>Bacteroidota</taxon>
        <taxon>Bacteroidia</taxon>
        <taxon>Bacteroidales</taxon>
        <taxon>Bacteroidaceae</taxon>
        <taxon>Bacteroides</taxon>
    </lineage>
</organism>